<comment type="caution">
    <text evidence="2">The sequence shown here is derived from an EMBL/GenBank/DDBJ whole genome shotgun (WGS) entry which is preliminary data.</text>
</comment>
<protein>
    <submittedName>
        <fullName evidence="2">Uncharacterized protein</fullName>
    </submittedName>
</protein>
<evidence type="ECO:0000313" key="2">
    <source>
        <dbReference type="EMBL" id="RVD78162.1"/>
    </source>
</evidence>
<sequence length="86" mass="9343">MSAVENGSYVDRLYAVATGWLGWSPDLAWRTPMPELFLAMDAKIEWAQMTNPFGGGKTKPKEGKLSPSTVADKLRQALTGKQSAKG</sequence>
<name>A0AA94ER14_9PSED</name>
<evidence type="ECO:0000256" key="1">
    <source>
        <dbReference type="SAM" id="MobiDB-lite"/>
    </source>
</evidence>
<accession>A0AA94ER14</accession>
<proteinExistence type="predicted"/>
<reference evidence="2 3" key="1">
    <citation type="submission" date="2016-10" db="EMBL/GenBank/DDBJ databases">
        <title>Search of new enzymes for the oxidation of sulfur compounds.</title>
        <authorList>
            <person name="Novo A."/>
            <person name="Moreira I.S."/>
            <person name="Castro P.M."/>
        </authorList>
    </citation>
    <scope>NUCLEOTIDE SEQUENCE [LARGE SCALE GENOMIC DNA]</scope>
    <source>
        <strain evidence="2 3">A9</strain>
    </source>
</reference>
<organism evidence="2 3">
    <name type="scientific">Pseudomonas koreensis</name>
    <dbReference type="NCBI Taxonomy" id="198620"/>
    <lineage>
        <taxon>Bacteria</taxon>
        <taxon>Pseudomonadati</taxon>
        <taxon>Pseudomonadota</taxon>
        <taxon>Gammaproteobacteria</taxon>
        <taxon>Pseudomonadales</taxon>
        <taxon>Pseudomonadaceae</taxon>
        <taxon>Pseudomonas</taxon>
    </lineage>
</organism>
<dbReference type="Proteomes" id="UP000288002">
    <property type="component" value="Unassembled WGS sequence"/>
</dbReference>
<feature type="region of interest" description="Disordered" evidence="1">
    <location>
        <begin position="50"/>
        <end position="86"/>
    </location>
</feature>
<evidence type="ECO:0000313" key="3">
    <source>
        <dbReference type="Proteomes" id="UP000288002"/>
    </source>
</evidence>
<dbReference type="EMBL" id="MKWS01000005">
    <property type="protein sequence ID" value="RVD78162.1"/>
    <property type="molecule type" value="Genomic_DNA"/>
</dbReference>
<dbReference type="AlphaFoldDB" id="A0AA94ER14"/>
<gene>
    <name evidence="2" type="ORF">A9HBioS_2007</name>
</gene>